<feature type="domain" description="YjiS-like" evidence="1">
    <location>
        <begin position="32"/>
        <end position="63"/>
    </location>
</feature>
<reference evidence="2" key="1">
    <citation type="submission" date="2020-12" db="EMBL/GenBank/DDBJ databases">
        <title>Bacterial taxonomy.</title>
        <authorList>
            <person name="Pan X."/>
        </authorList>
    </citation>
    <scope>NUCLEOTIDE SEQUENCE</scope>
    <source>
        <strain evidence="2">M0105</strain>
    </source>
</reference>
<evidence type="ECO:0000259" key="1">
    <source>
        <dbReference type="Pfam" id="PF06568"/>
    </source>
</evidence>
<accession>A0A8J7SE03</accession>
<name>A0A8J7SE03_9RHOB</name>
<dbReference type="Pfam" id="PF06568">
    <property type="entry name" value="YjiS-like"/>
    <property type="match status" value="1"/>
</dbReference>
<dbReference type="InterPro" id="IPR009506">
    <property type="entry name" value="YjiS-like"/>
</dbReference>
<comment type="caution">
    <text evidence="2">The sequence shown here is derived from an EMBL/GenBank/DDBJ whole genome shotgun (WGS) entry which is preliminary data.</text>
</comment>
<protein>
    <submittedName>
        <fullName evidence="2">DUF1127 domain-containing protein</fullName>
    </submittedName>
</protein>
<sequence length="78" mass="8663">MTSTDNRFVQQKSRFAQANDLMASGRAALSRLARALRLWSARAHQRQHLAELSPERLKDIGVSADAANAEAAKPFWQA</sequence>
<dbReference type="EMBL" id="JAEHHL010000004">
    <property type="protein sequence ID" value="MBK0399181.1"/>
    <property type="molecule type" value="Genomic_DNA"/>
</dbReference>
<proteinExistence type="predicted"/>
<keyword evidence="3" id="KW-1185">Reference proteome</keyword>
<evidence type="ECO:0000313" key="3">
    <source>
        <dbReference type="Proteomes" id="UP000655420"/>
    </source>
</evidence>
<dbReference type="RefSeq" id="WP_200609195.1">
    <property type="nucleotide sequence ID" value="NZ_JAEHHL010000004.1"/>
</dbReference>
<dbReference type="Proteomes" id="UP000655420">
    <property type="component" value="Unassembled WGS sequence"/>
</dbReference>
<gene>
    <name evidence="2" type="ORF">H0I76_08270</name>
</gene>
<organism evidence="2 3">
    <name type="scientific">Thermohalobaculum xanthum</name>
    <dbReference type="NCBI Taxonomy" id="2753746"/>
    <lineage>
        <taxon>Bacteria</taxon>
        <taxon>Pseudomonadati</taxon>
        <taxon>Pseudomonadota</taxon>
        <taxon>Alphaproteobacteria</taxon>
        <taxon>Rhodobacterales</taxon>
        <taxon>Paracoccaceae</taxon>
        <taxon>Thermohalobaculum</taxon>
    </lineage>
</organism>
<evidence type="ECO:0000313" key="2">
    <source>
        <dbReference type="EMBL" id="MBK0399181.1"/>
    </source>
</evidence>
<dbReference type="AlphaFoldDB" id="A0A8J7SE03"/>